<proteinExistence type="predicted"/>
<dbReference type="EMBL" id="JACOOE010000001">
    <property type="protein sequence ID" value="MBC5603157.1"/>
    <property type="molecule type" value="Genomic_DNA"/>
</dbReference>
<dbReference type="Gene3D" id="2.60.120.280">
    <property type="entry name" value="Regulatory protein AraC"/>
    <property type="match status" value="1"/>
</dbReference>
<dbReference type="PROSITE" id="PS01124">
    <property type="entry name" value="HTH_ARAC_FAMILY_2"/>
    <property type="match status" value="1"/>
</dbReference>
<dbReference type="Proteomes" id="UP000600600">
    <property type="component" value="Unassembled WGS sequence"/>
</dbReference>
<dbReference type="SMART" id="SM00342">
    <property type="entry name" value="HTH_ARAC"/>
    <property type="match status" value="1"/>
</dbReference>
<reference evidence="5 6" key="1">
    <citation type="submission" date="2020-08" db="EMBL/GenBank/DDBJ databases">
        <title>Genome public.</title>
        <authorList>
            <person name="Liu C."/>
            <person name="Sun Q."/>
        </authorList>
    </citation>
    <scope>NUCLEOTIDE SEQUENCE [LARGE SCALE GENOMIC DNA]</scope>
    <source>
        <strain evidence="5 6">M27</strain>
    </source>
</reference>
<dbReference type="SUPFAM" id="SSF46689">
    <property type="entry name" value="Homeodomain-like"/>
    <property type="match status" value="1"/>
</dbReference>
<dbReference type="SUPFAM" id="SSF51215">
    <property type="entry name" value="Regulatory protein AraC"/>
    <property type="match status" value="1"/>
</dbReference>
<dbReference type="PANTHER" id="PTHR43280">
    <property type="entry name" value="ARAC-FAMILY TRANSCRIPTIONAL REGULATOR"/>
    <property type="match status" value="1"/>
</dbReference>
<gene>
    <name evidence="5" type="ORF">H8S67_00485</name>
</gene>
<keyword evidence="2" id="KW-0238">DNA-binding</keyword>
<sequence>MERTFIKYFVNNSMGPDKNISSVGFEEIPSGSSYPTLNHSAGYYFNADKGRVLREYQLVYVTNGEGVLETENGGVFSIKRGMIFVLFPGEWHTYYPNYETGWSHYWIGFGGSEVEGWIKRGYCSKETPVFKVGINDEIVSLFRKAIYVANEEQSLYQQVLSGLVVYLVALMCSIDKNRCVGNGDFSSKIDYACVLMRELVEQSVSMQEIAVKSGMGYSLFRKLFKERMLCAPVQYFLNLKIQKAVELLTTTTISVKEIAYQLSFDSPAYFSARFKKQMGKSPVEYREEYGSK</sequence>
<dbReference type="Pfam" id="PF12833">
    <property type="entry name" value="HTH_18"/>
    <property type="match status" value="1"/>
</dbReference>
<evidence type="ECO:0000313" key="5">
    <source>
        <dbReference type="EMBL" id="MBC5603157.1"/>
    </source>
</evidence>
<evidence type="ECO:0000259" key="4">
    <source>
        <dbReference type="PROSITE" id="PS01124"/>
    </source>
</evidence>
<keyword evidence="3" id="KW-0804">Transcription</keyword>
<protein>
    <submittedName>
        <fullName evidence="5">Helix-turn-helix transcriptional regulator</fullName>
    </submittedName>
</protein>
<dbReference type="PANTHER" id="PTHR43280:SF30">
    <property type="entry name" value="MMSAB OPERON REGULATORY PROTEIN"/>
    <property type="match status" value="1"/>
</dbReference>
<dbReference type="InterPro" id="IPR020449">
    <property type="entry name" value="Tscrpt_reg_AraC-type_HTH"/>
</dbReference>
<evidence type="ECO:0000313" key="6">
    <source>
        <dbReference type="Proteomes" id="UP000600600"/>
    </source>
</evidence>
<dbReference type="InterPro" id="IPR009057">
    <property type="entry name" value="Homeodomain-like_sf"/>
</dbReference>
<dbReference type="PRINTS" id="PR00032">
    <property type="entry name" value="HTHARAC"/>
</dbReference>
<organism evidence="5 6">
    <name type="scientific">Bacteroides difficilis</name>
    <dbReference type="NCBI Taxonomy" id="2763021"/>
    <lineage>
        <taxon>Bacteria</taxon>
        <taxon>Pseudomonadati</taxon>
        <taxon>Bacteroidota</taxon>
        <taxon>Bacteroidia</taxon>
        <taxon>Bacteroidales</taxon>
        <taxon>Bacteroidaceae</taxon>
        <taxon>Bacteroides</taxon>
    </lineage>
</organism>
<dbReference type="Gene3D" id="1.10.10.60">
    <property type="entry name" value="Homeodomain-like"/>
    <property type="match status" value="2"/>
</dbReference>
<comment type="caution">
    <text evidence="5">The sequence shown here is derived from an EMBL/GenBank/DDBJ whole genome shotgun (WGS) entry which is preliminary data.</text>
</comment>
<evidence type="ECO:0000256" key="3">
    <source>
        <dbReference type="ARBA" id="ARBA00023163"/>
    </source>
</evidence>
<accession>A0ABR7C5T6</accession>
<dbReference type="Pfam" id="PF02311">
    <property type="entry name" value="AraC_binding"/>
    <property type="match status" value="1"/>
</dbReference>
<evidence type="ECO:0000256" key="2">
    <source>
        <dbReference type="ARBA" id="ARBA00023125"/>
    </source>
</evidence>
<dbReference type="InterPro" id="IPR003313">
    <property type="entry name" value="AraC-bd"/>
</dbReference>
<dbReference type="InterPro" id="IPR018060">
    <property type="entry name" value="HTH_AraC"/>
</dbReference>
<name>A0ABR7C5T6_9BACE</name>
<keyword evidence="1" id="KW-0805">Transcription regulation</keyword>
<keyword evidence="6" id="KW-1185">Reference proteome</keyword>
<evidence type="ECO:0000256" key="1">
    <source>
        <dbReference type="ARBA" id="ARBA00023015"/>
    </source>
</evidence>
<dbReference type="InterPro" id="IPR037923">
    <property type="entry name" value="HTH-like"/>
</dbReference>
<feature type="domain" description="HTH araC/xylS-type" evidence="4">
    <location>
        <begin position="190"/>
        <end position="288"/>
    </location>
</feature>